<evidence type="ECO:0000256" key="1">
    <source>
        <dbReference type="ARBA" id="ARBA00004141"/>
    </source>
</evidence>
<evidence type="ECO:0000256" key="5">
    <source>
        <dbReference type="ARBA" id="ARBA00022692"/>
    </source>
</evidence>
<accession>A0A5D2ISE3</accession>
<comment type="subcellular location">
    <subcellularLocation>
        <location evidence="1">Membrane</location>
        <topology evidence="1">Multi-pass membrane protein</topology>
    </subcellularLocation>
</comment>
<dbReference type="SUPFAM" id="SSF161077">
    <property type="entry name" value="Photosystem II antenna protein-like"/>
    <property type="match status" value="1"/>
</dbReference>
<evidence type="ECO:0000256" key="6">
    <source>
        <dbReference type="ARBA" id="ARBA00022989"/>
    </source>
</evidence>
<gene>
    <name evidence="11" type="ORF">ES332_D11G272400v1</name>
</gene>
<keyword evidence="4" id="KW-0934">Plastid</keyword>
<dbReference type="Proteomes" id="UP000322667">
    <property type="component" value="Chromosome D11"/>
</dbReference>
<feature type="transmembrane region" description="Helical" evidence="10">
    <location>
        <begin position="99"/>
        <end position="116"/>
    </location>
</feature>
<feature type="transmembrane region" description="Helical" evidence="10">
    <location>
        <begin position="192"/>
        <end position="209"/>
    </location>
</feature>
<keyword evidence="5 10" id="KW-0812">Transmembrane</keyword>
<keyword evidence="9" id="KW-0604">Photosystem II</keyword>
<dbReference type="Pfam" id="PF00421">
    <property type="entry name" value="PSII"/>
    <property type="match status" value="1"/>
</dbReference>
<evidence type="ECO:0000256" key="4">
    <source>
        <dbReference type="ARBA" id="ARBA00022640"/>
    </source>
</evidence>
<dbReference type="InterPro" id="IPR000932">
    <property type="entry name" value="PS_antenna-like"/>
</dbReference>
<evidence type="ECO:0000256" key="9">
    <source>
        <dbReference type="ARBA" id="ARBA00023276"/>
    </source>
</evidence>
<evidence type="ECO:0008006" key="13">
    <source>
        <dbReference type="Google" id="ProtNLM"/>
    </source>
</evidence>
<organism evidence="11 12">
    <name type="scientific">Gossypium tomentosum</name>
    <name type="common">Hawaiian cotton</name>
    <name type="synonym">Gossypium sandvicense</name>
    <dbReference type="NCBI Taxonomy" id="34277"/>
    <lineage>
        <taxon>Eukaryota</taxon>
        <taxon>Viridiplantae</taxon>
        <taxon>Streptophyta</taxon>
        <taxon>Embryophyta</taxon>
        <taxon>Tracheophyta</taxon>
        <taxon>Spermatophyta</taxon>
        <taxon>Magnoliopsida</taxon>
        <taxon>eudicotyledons</taxon>
        <taxon>Gunneridae</taxon>
        <taxon>Pentapetalae</taxon>
        <taxon>rosids</taxon>
        <taxon>malvids</taxon>
        <taxon>Malvales</taxon>
        <taxon>Malvaceae</taxon>
        <taxon>Malvoideae</taxon>
        <taxon>Gossypium</taxon>
    </lineage>
</organism>
<dbReference type="EMBL" id="CM017633">
    <property type="protein sequence ID" value="TYH45547.1"/>
    <property type="molecule type" value="Genomic_DNA"/>
</dbReference>
<dbReference type="GO" id="GO:0009523">
    <property type="term" value="C:photosystem II"/>
    <property type="evidence" value="ECO:0007669"/>
    <property type="project" value="UniProtKB-KW"/>
</dbReference>
<evidence type="ECO:0000256" key="3">
    <source>
        <dbReference type="ARBA" id="ARBA00022531"/>
    </source>
</evidence>
<dbReference type="GO" id="GO:0016168">
    <property type="term" value="F:chlorophyll binding"/>
    <property type="evidence" value="ECO:0007669"/>
    <property type="project" value="UniProtKB-KW"/>
</dbReference>
<keyword evidence="6 10" id="KW-1133">Transmembrane helix</keyword>
<evidence type="ECO:0000256" key="7">
    <source>
        <dbReference type="ARBA" id="ARBA00022991"/>
    </source>
</evidence>
<keyword evidence="3" id="KW-0602">Photosynthesis</keyword>
<evidence type="ECO:0000313" key="12">
    <source>
        <dbReference type="Proteomes" id="UP000322667"/>
    </source>
</evidence>
<sequence length="240" mass="27122">MWYGLATTPIELFGPTRYQWDQGYFQQEIYRMVSAGLAKNQSLSEAWSKIPEKLAFYDYIGNNPAKEGLFRVGSIDHGDGIALGGYGTLSLEIKTGANFLYVVCLLFFVTFSIVLVDGDGIVRADVPFRRAESKYSIEQVGVTIEFYGGELNGVSYSDPATVKKYARRAQLGELFELDRATLKFDGVFCSSLRGWFTFGRVLFALLFFFKHIWHGARTLFRDVFAAFQKLGDPTTRRQVV</sequence>
<dbReference type="AlphaFoldDB" id="A0A5D2ISE3"/>
<keyword evidence="7" id="KW-0157">Chromophore</keyword>
<evidence type="ECO:0000256" key="10">
    <source>
        <dbReference type="SAM" id="Phobius"/>
    </source>
</evidence>
<dbReference type="GO" id="GO:0009767">
    <property type="term" value="P:photosynthetic electron transport chain"/>
    <property type="evidence" value="ECO:0007669"/>
    <property type="project" value="InterPro"/>
</dbReference>
<evidence type="ECO:0000256" key="8">
    <source>
        <dbReference type="ARBA" id="ARBA00023136"/>
    </source>
</evidence>
<proteinExistence type="predicted"/>
<keyword evidence="12" id="KW-1185">Reference proteome</keyword>
<evidence type="ECO:0000313" key="11">
    <source>
        <dbReference type="EMBL" id="TYH45547.1"/>
    </source>
</evidence>
<keyword evidence="2" id="KW-0148">Chlorophyll</keyword>
<protein>
    <recommendedName>
        <fullName evidence="13">Photosystem II CP47 reaction center protein</fullName>
    </recommendedName>
</protein>
<keyword evidence="8 10" id="KW-0472">Membrane</keyword>
<name>A0A5D2ISE3_GOSTO</name>
<dbReference type="InterPro" id="IPR036001">
    <property type="entry name" value="PS_II_antenna-like_sf"/>
</dbReference>
<reference evidence="11 12" key="1">
    <citation type="submission" date="2019-07" db="EMBL/GenBank/DDBJ databases">
        <title>WGS assembly of Gossypium tomentosum.</title>
        <authorList>
            <person name="Chen Z.J."/>
            <person name="Sreedasyam A."/>
            <person name="Ando A."/>
            <person name="Song Q."/>
            <person name="De L."/>
            <person name="Hulse-Kemp A."/>
            <person name="Ding M."/>
            <person name="Ye W."/>
            <person name="Kirkbride R."/>
            <person name="Jenkins J."/>
            <person name="Plott C."/>
            <person name="Lovell J."/>
            <person name="Lin Y.-M."/>
            <person name="Vaughn R."/>
            <person name="Liu B."/>
            <person name="Li W."/>
            <person name="Simpson S."/>
            <person name="Scheffler B."/>
            <person name="Saski C."/>
            <person name="Grover C."/>
            <person name="Hu G."/>
            <person name="Conover J."/>
            <person name="Carlson J."/>
            <person name="Shu S."/>
            <person name="Boston L."/>
            <person name="Williams M."/>
            <person name="Peterson D."/>
            <person name="Mcgee K."/>
            <person name="Jones D."/>
            <person name="Wendel J."/>
            <person name="Stelly D."/>
            <person name="Grimwood J."/>
            <person name="Schmutz J."/>
        </authorList>
    </citation>
    <scope>NUCLEOTIDE SEQUENCE [LARGE SCALE GENOMIC DNA]</scope>
    <source>
        <strain evidence="11">7179.01</strain>
    </source>
</reference>
<dbReference type="Gene3D" id="3.10.680.10">
    <property type="entry name" value="Photosystem II CP47 reaction center protein"/>
    <property type="match status" value="1"/>
</dbReference>
<evidence type="ECO:0000256" key="2">
    <source>
        <dbReference type="ARBA" id="ARBA00022494"/>
    </source>
</evidence>